<dbReference type="Proteomes" id="UP000608579">
    <property type="component" value="Unassembled WGS sequence"/>
</dbReference>
<dbReference type="GO" id="GO:0016491">
    <property type="term" value="F:oxidoreductase activity"/>
    <property type="evidence" value="ECO:0007669"/>
    <property type="project" value="InterPro"/>
</dbReference>
<reference evidence="5" key="1">
    <citation type="journal article" date="2020" name="ISME J.">
        <title>Gammaproteobacteria mediating utilization of methyl-, sulfur- and petroleum organic compounds in deep ocean hydrothermal plumes.</title>
        <authorList>
            <person name="Zhou Z."/>
            <person name="Liu Y."/>
            <person name="Pan J."/>
            <person name="Cron B.R."/>
            <person name="Toner B.M."/>
            <person name="Anantharaman K."/>
            <person name="Breier J.A."/>
            <person name="Dick G.J."/>
            <person name="Li M."/>
        </authorList>
    </citation>
    <scope>NUCLEOTIDE SEQUENCE</scope>
    <source>
        <strain evidence="5">SZUA-1515</strain>
    </source>
</reference>
<dbReference type="EMBL" id="DQVM01000079">
    <property type="protein sequence ID" value="HIQ29746.1"/>
    <property type="molecule type" value="Genomic_DNA"/>
</dbReference>
<sequence>MRKIIIKLEKPQQSVIEQAVKLGFSSFLVDKKLEEKLRGEGLTAYVDNGDRTLVTEEGRKRIPIIEIKSPDDLEKVVELARMGVDEVHVKARDWRIIPLENLIAMKRGVNLTVVAEAESPEELELLFGILEKGVDGAVVKVEQQEELTLLRDVVKAPRELHLHGAAVTEVRDVGMGDRVCVDTVSMLELGEGLLVGSMARMFFLIHNEAVGSAFTSPRPFRVNAGAVHNYILMPDGRTRYLSEISAGDRVLVVDKMGRTRVTAVGRAKVERRPMRLVKARIGENEGAVIVQNAETIRFITPDGELIPVTELKKGDTILCHPSEEKGRHFGMAVEETIIEK</sequence>
<protein>
    <submittedName>
        <fullName evidence="5">3-dehydroquinate synthase</fullName>
    </submittedName>
</protein>
<dbReference type="PANTHER" id="PTHR33563">
    <property type="match status" value="1"/>
</dbReference>
<keyword evidence="1" id="KW-0028">Amino-acid biosynthesis</keyword>
<feature type="domain" description="3-dehydroquinate synthase C-terminal" evidence="4">
    <location>
        <begin position="165"/>
        <end position="340"/>
    </location>
</feature>
<dbReference type="GO" id="GO:0009073">
    <property type="term" value="P:aromatic amino acid family biosynthetic process"/>
    <property type="evidence" value="ECO:0007669"/>
    <property type="project" value="UniProtKB-KW"/>
</dbReference>
<proteinExistence type="predicted"/>
<dbReference type="InterPro" id="IPR056179">
    <property type="entry name" value="DHQS_C"/>
</dbReference>
<dbReference type="PIRSF" id="PIRSF006655">
    <property type="entry name" value="DHQ_synth"/>
    <property type="match status" value="1"/>
</dbReference>
<comment type="caution">
    <text evidence="5">The sequence shown here is derived from an EMBL/GenBank/DDBJ whole genome shotgun (WGS) entry which is preliminary data.</text>
</comment>
<keyword evidence="2" id="KW-0057">Aromatic amino acid biosynthesis</keyword>
<dbReference type="PANTHER" id="PTHR33563:SF1">
    <property type="entry name" value="3-DEHYDROQUINATE SYNTHASE"/>
    <property type="match status" value="1"/>
</dbReference>
<dbReference type="InterPro" id="IPR030960">
    <property type="entry name" value="DHQS/DOIS_N"/>
</dbReference>
<accession>A0A832ZYL2</accession>
<dbReference type="Pfam" id="PF01959">
    <property type="entry name" value="DHQS"/>
    <property type="match status" value="1"/>
</dbReference>
<evidence type="ECO:0000259" key="3">
    <source>
        <dbReference type="Pfam" id="PF01959"/>
    </source>
</evidence>
<dbReference type="GO" id="GO:0003856">
    <property type="term" value="F:3-dehydroquinate synthase activity"/>
    <property type="evidence" value="ECO:0007669"/>
    <property type="project" value="InterPro"/>
</dbReference>
<evidence type="ECO:0000256" key="1">
    <source>
        <dbReference type="ARBA" id="ARBA00022605"/>
    </source>
</evidence>
<evidence type="ECO:0000313" key="5">
    <source>
        <dbReference type="EMBL" id="HIQ29746.1"/>
    </source>
</evidence>
<evidence type="ECO:0000256" key="2">
    <source>
        <dbReference type="ARBA" id="ARBA00023141"/>
    </source>
</evidence>
<evidence type="ECO:0000313" key="6">
    <source>
        <dbReference type="Proteomes" id="UP000608579"/>
    </source>
</evidence>
<gene>
    <name evidence="5" type="ORF">EYH45_04195</name>
</gene>
<dbReference type="GO" id="GO:0008652">
    <property type="term" value="P:amino acid biosynthetic process"/>
    <property type="evidence" value="ECO:0007669"/>
    <property type="project" value="UniProtKB-KW"/>
</dbReference>
<feature type="domain" description="3-dehydroquinate synthase N-terminal" evidence="3">
    <location>
        <begin position="4"/>
        <end position="153"/>
    </location>
</feature>
<name>A0A832ZYL2_CALS0</name>
<organism evidence="5 6">
    <name type="scientific">Caldiarchaeum subterraneum</name>
    <dbReference type="NCBI Taxonomy" id="311458"/>
    <lineage>
        <taxon>Archaea</taxon>
        <taxon>Nitrososphaerota</taxon>
        <taxon>Candidatus Caldarchaeales</taxon>
        <taxon>Candidatus Caldarchaeaceae</taxon>
        <taxon>Candidatus Caldarchaeum</taxon>
    </lineage>
</organism>
<evidence type="ECO:0000259" key="4">
    <source>
        <dbReference type="Pfam" id="PF26558"/>
    </source>
</evidence>
<dbReference type="Pfam" id="PF26558">
    <property type="entry name" value="DHQS_2nd"/>
    <property type="match status" value="1"/>
</dbReference>
<dbReference type="AlphaFoldDB" id="A0A832ZYL2"/>
<dbReference type="InterPro" id="IPR002812">
    <property type="entry name" value="DHQS"/>
</dbReference>